<feature type="compositionally biased region" description="Polar residues" evidence="1">
    <location>
        <begin position="184"/>
        <end position="195"/>
    </location>
</feature>
<gene>
    <name evidence="2" type="ORF">N7G274_010044</name>
</gene>
<dbReference type="Proteomes" id="UP001590950">
    <property type="component" value="Unassembled WGS sequence"/>
</dbReference>
<name>A0ABR3ZW81_9LECA</name>
<evidence type="ECO:0000313" key="2">
    <source>
        <dbReference type="EMBL" id="KAL2037181.1"/>
    </source>
</evidence>
<evidence type="ECO:0000313" key="3">
    <source>
        <dbReference type="Proteomes" id="UP001590950"/>
    </source>
</evidence>
<keyword evidence="3" id="KW-1185">Reference proteome</keyword>
<accession>A0ABR3ZW81</accession>
<reference evidence="2 3" key="1">
    <citation type="submission" date="2024-09" db="EMBL/GenBank/DDBJ databases">
        <title>Rethinking Asexuality: The Enigmatic Case of Functional Sexual Genes in Lepraria (Stereocaulaceae).</title>
        <authorList>
            <person name="Doellman M."/>
            <person name="Sun Y."/>
            <person name="Barcenas-Pena A."/>
            <person name="Lumbsch H.T."/>
            <person name="Grewe F."/>
        </authorList>
    </citation>
    <scope>NUCLEOTIDE SEQUENCE [LARGE SCALE GENOMIC DNA]</scope>
    <source>
        <strain evidence="2 3">Mercado 3170</strain>
    </source>
</reference>
<dbReference type="EMBL" id="JBEFKJ010000043">
    <property type="protein sequence ID" value="KAL2037181.1"/>
    <property type="molecule type" value="Genomic_DNA"/>
</dbReference>
<sequence length="206" mass="23135">MGAWGYGLLQSDQELDIMADISEEAGKLAKIAYFSLWYPHDLKEAVSKLNDGVFHQLLGRYKAKNWKHGLIYLGALSMRLGVSISEEDMQVLINALERTRMYDLAKWQMDCALKGYQNGEPWNFDGLGLVEEMRNGTNKYTTGHAYLANVPQNPKMIPKYMPRDGEVAADDSEDEDGGKPWSSFKPQESTSTSKLGATLKNLRFGS</sequence>
<evidence type="ECO:0000256" key="1">
    <source>
        <dbReference type="SAM" id="MobiDB-lite"/>
    </source>
</evidence>
<feature type="region of interest" description="Disordered" evidence="1">
    <location>
        <begin position="160"/>
        <end position="206"/>
    </location>
</feature>
<protein>
    <recommendedName>
        <fullName evidence="4">DUF4259 domain-containing protein</fullName>
    </recommendedName>
</protein>
<feature type="compositionally biased region" description="Acidic residues" evidence="1">
    <location>
        <begin position="167"/>
        <end position="176"/>
    </location>
</feature>
<proteinExistence type="predicted"/>
<evidence type="ECO:0008006" key="4">
    <source>
        <dbReference type="Google" id="ProtNLM"/>
    </source>
</evidence>
<comment type="caution">
    <text evidence="2">The sequence shown here is derived from an EMBL/GenBank/DDBJ whole genome shotgun (WGS) entry which is preliminary data.</text>
</comment>
<organism evidence="2 3">
    <name type="scientific">Stereocaulon virgatum</name>
    <dbReference type="NCBI Taxonomy" id="373712"/>
    <lineage>
        <taxon>Eukaryota</taxon>
        <taxon>Fungi</taxon>
        <taxon>Dikarya</taxon>
        <taxon>Ascomycota</taxon>
        <taxon>Pezizomycotina</taxon>
        <taxon>Lecanoromycetes</taxon>
        <taxon>OSLEUM clade</taxon>
        <taxon>Lecanoromycetidae</taxon>
        <taxon>Lecanorales</taxon>
        <taxon>Lecanorineae</taxon>
        <taxon>Stereocaulaceae</taxon>
        <taxon>Stereocaulon</taxon>
    </lineage>
</organism>